<evidence type="ECO:0000313" key="10">
    <source>
        <dbReference type="Proteomes" id="UP000194003"/>
    </source>
</evidence>
<dbReference type="HAMAP" id="MF_00149">
    <property type="entry name" value="DNA_mis_repair"/>
    <property type="match status" value="1"/>
</dbReference>
<evidence type="ECO:0000256" key="2">
    <source>
        <dbReference type="ARBA" id="ARBA00021975"/>
    </source>
</evidence>
<dbReference type="Gene3D" id="3.30.1540.20">
    <property type="entry name" value="MutL, C-terminal domain, dimerisation subdomain"/>
    <property type="match status" value="1"/>
</dbReference>
<dbReference type="InterPro" id="IPR014762">
    <property type="entry name" value="DNA_mismatch_repair_CS"/>
</dbReference>
<dbReference type="InterPro" id="IPR020667">
    <property type="entry name" value="DNA_mismatch_repair_MutL"/>
</dbReference>
<dbReference type="FunFam" id="3.30.565.10:FF:000003">
    <property type="entry name" value="DNA mismatch repair endonuclease MutL"/>
    <property type="match status" value="1"/>
</dbReference>
<dbReference type="Gene3D" id="3.30.565.10">
    <property type="entry name" value="Histidine kinase-like ATPase, C-terminal domain"/>
    <property type="match status" value="1"/>
</dbReference>
<dbReference type="SUPFAM" id="SSF118116">
    <property type="entry name" value="DNA mismatch repair protein MutL"/>
    <property type="match status" value="1"/>
</dbReference>
<feature type="domain" description="DNA mismatch repair protein S5" evidence="8">
    <location>
        <begin position="209"/>
        <end position="327"/>
    </location>
</feature>
<dbReference type="InterPro" id="IPR042120">
    <property type="entry name" value="MutL_C_dimsub"/>
</dbReference>
<dbReference type="Pfam" id="PF01119">
    <property type="entry name" value="DNA_mis_repair"/>
    <property type="match status" value="1"/>
</dbReference>
<dbReference type="CDD" id="cd16926">
    <property type="entry name" value="HATPase_MutL-MLH-PMS-like"/>
    <property type="match status" value="1"/>
</dbReference>
<dbReference type="SUPFAM" id="SSF55874">
    <property type="entry name" value="ATPase domain of HSP90 chaperone/DNA topoisomerase II/histidine kinase"/>
    <property type="match status" value="1"/>
</dbReference>
<protein>
    <recommendedName>
        <fullName evidence="2 5">DNA mismatch repair protein MutL</fullName>
    </recommendedName>
</protein>
<dbReference type="PANTHER" id="PTHR10073:SF12">
    <property type="entry name" value="DNA MISMATCH REPAIR PROTEIN MLH1"/>
    <property type="match status" value="1"/>
</dbReference>
<keyword evidence="10" id="KW-1185">Reference proteome</keyword>
<dbReference type="InterPro" id="IPR013507">
    <property type="entry name" value="DNA_mismatch_S5_2-like"/>
</dbReference>
<gene>
    <name evidence="5" type="primary">mutL</name>
    <name evidence="9" type="ORF">MAIT1_03118</name>
</gene>
<keyword evidence="4 5" id="KW-0234">DNA repair</keyword>
<proteinExistence type="inferred from homology"/>
<dbReference type="SMART" id="SM00853">
    <property type="entry name" value="MutL_C"/>
    <property type="match status" value="1"/>
</dbReference>
<dbReference type="CDD" id="cd00782">
    <property type="entry name" value="MutL_Trans"/>
    <property type="match status" value="1"/>
</dbReference>
<dbReference type="InterPro" id="IPR038973">
    <property type="entry name" value="MutL/Mlh/Pms-like"/>
</dbReference>
<dbReference type="PANTHER" id="PTHR10073">
    <property type="entry name" value="DNA MISMATCH REPAIR PROTEIN MLH, PMS, MUTL"/>
    <property type="match status" value="1"/>
</dbReference>
<dbReference type="GO" id="GO:0030983">
    <property type="term" value="F:mismatched DNA binding"/>
    <property type="evidence" value="ECO:0007669"/>
    <property type="project" value="InterPro"/>
</dbReference>
<feature type="domain" description="MutL C-terminal dimerisation" evidence="7">
    <location>
        <begin position="437"/>
        <end position="580"/>
    </location>
</feature>
<evidence type="ECO:0000259" key="8">
    <source>
        <dbReference type="SMART" id="SM01340"/>
    </source>
</evidence>
<comment type="similarity">
    <text evidence="1 5">Belongs to the DNA mismatch repair MutL/HexB family.</text>
</comment>
<dbReference type="Gene3D" id="3.30.230.10">
    <property type="match status" value="1"/>
</dbReference>
<evidence type="ECO:0000259" key="7">
    <source>
        <dbReference type="SMART" id="SM00853"/>
    </source>
</evidence>
<dbReference type="PROSITE" id="PS00058">
    <property type="entry name" value="DNA_MISMATCH_REPAIR_1"/>
    <property type="match status" value="1"/>
</dbReference>
<dbReference type="SUPFAM" id="SSF54211">
    <property type="entry name" value="Ribosomal protein S5 domain 2-like"/>
    <property type="match status" value="1"/>
</dbReference>
<dbReference type="SMART" id="SM01340">
    <property type="entry name" value="DNA_mis_repair"/>
    <property type="match status" value="1"/>
</dbReference>
<dbReference type="GO" id="GO:0006298">
    <property type="term" value="P:mismatch repair"/>
    <property type="evidence" value="ECO:0007669"/>
    <property type="project" value="UniProtKB-UniRule"/>
</dbReference>
<dbReference type="GO" id="GO:0032300">
    <property type="term" value="C:mismatch repair complex"/>
    <property type="evidence" value="ECO:0007669"/>
    <property type="project" value="InterPro"/>
</dbReference>
<dbReference type="InterPro" id="IPR042121">
    <property type="entry name" value="MutL_C_regsub"/>
</dbReference>
<dbReference type="InterPro" id="IPR020568">
    <property type="entry name" value="Ribosomal_Su5_D2-typ_SF"/>
</dbReference>
<comment type="caution">
    <text evidence="9">The sequence shown here is derived from an EMBL/GenBank/DDBJ whole genome shotgun (WGS) entry which is preliminary data.</text>
</comment>
<name>A0A1Y2K626_9PROT</name>
<dbReference type="NCBIfam" id="TIGR00585">
    <property type="entry name" value="mutl"/>
    <property type="match status" value="1"/>
</dbReference>
<dbReference type="NCBIfam" id="NF000953">
    <property type="entry name" value="PRK00095.2-4"/>
    <property type="match status" value="1"/>
</dbReference>
<keyword evidence="3 5" id="KW-0227">DNA damage</keyword>
<dbReference type="STRING" id="1434232.MAIT1_03118"/>
<feature type="compositionally biased region" description="Low complexity" evidence="6">
    <location>
        <begin position="372"/>
        <end position="381"/>
    </location>
</feature>
<accession>A0A1Y2K626</accession>
<dbReference type="InterPro" id="IPR037198">
    <property type="entry name" value="MutL_C_sf"/>
</dbReference>
<dbReference type="EMBL" id="LVJN01000018">
    <property type="protein sequence ID" value="OSM04993.1"/>
    <property type="molecule type" value="Genomic_DNA"/>
</dbReference>
<evidence type="ECO:0000313" key="9">
    <source>
        <dbReference type="EMBL" id="OSM04993.1"/>
    </source>
</evidence>
<dbReference type="Pfam" id="PF08676">
    <property type="entry name" value="MutL_C"/>
    <property type="match status" value="1"/>
</dbReference>
<dbReference type="Proteomes" id="UP000194003">
    <property type="component" value="Unassembled WGS sequence"/>
</dbReference>
<dbReference type="InterPro" id="IPR014790">
    <property type="entry name" value="MutL_C"/>
</dbReference>
<evidence type="ECO:0000256" key="3">
    <source>
        <dbReference type="ARBA" id="ARBA00022763"/>
    </source>
</evidence>
<comment type="function">
    <text evidence="5">This protein is involved in the repair of mismatches in DNA. It is required for dam-dependent methyl-directed DNA mismatch repair. May act as a 'molecular matchmaker', a protein that promotes the formation of a stable complex between two or more DNA-binding proteins in an ATP-dependent manner without itself being part of a final effector complex.</text>
</comment>
<dbReference type="AlphaFoldDB" id="A0A1Y2K626"/>
<evidence type="ECO:0000256" key="5">
    <source>
        <dbReference type="HAMAP-Rule" id="MF_00149"/>
    </source>
</evidence>
<feature type="region of interest" description="Disordered" evidence="6">
    <location>
        <begin position="372"/>
        <end position="391"/>
    </location>
</feature>
<organism evidence="9 10">
    <name type="scientific">Magnetofaba australis IT-1</name>
    <dbReference type="NCBI Taxonomy" id="1434232"/>
    <lineage>
        <taxon>Bacteria</taxon>
        <taxon>Pseudomonadati</taxon>
        <taxon>Pseudomonadota</taxon>
        <taxon>Magnetococcia</taxon>
        <taxon>Magnetococcales</taxon>
        <taxon>Magnetococcaceae</taxon>
        <taxon>Magnetofaba</taxon>
    </lineage>
</organism>
<dbReference type="InterPro" id="IPR036890">
    <property type="entry name" value="HATPase_C_sf"/>
</dbReference>
<sequence length="623" mass="67833">MRLLPDALANQIAAGEVVERPASVVKELIENSLDAGATRIDIRIEAGGRELIDVSDDGCGMPPDQARLALERHATSKIRETDDLFRIGTLGFRGEALPSIASVSHFELATQSDGEPEGVRIRIKGGEVEAPQPAALPVGTRISVRNLFFNTPARLKFLRADRTEFGHISELVQRFAIACPEVAFRLTNEGRETLRFRAASSQDAYVERLGMVFGKDFLENCLELSGGNDAVRVMGWIGLPTLNRATSSGMHQFVNGRWVRDKVVVSAVRQAYRDLMPKDRFPLLALFIEMDPEEVDVNVHPAKAEVRFRHQQSVYAVIRGALLEGLERMGARAYQPQDPAAALSGAATTERVSAQLPPAVVKPAQWDAPAHYAAPAPRAPGGAPPRQPAHVQGALDLTTPNSAEYASDGGWQARDAQAPYRVEAQAQTPISGPLGQALAQIHRTYILTQTDDGVILIDQHAAHERIVYEKLKAGLDAGTQQTQMLLMPVVAQVSAADAAVIDAHQQTLRKLGLGVEPFGPNAYAIREAPALLDHGDLANLLVDLVAELQQQGQSDILTEKRDAILATMACHASVRANHRLTLDEMNALLRQMEQVAFTGQCNHGRPTHVALTKADLEKLFLRR</sequence>
<dbReference type="GO" id="GO:0140664">
    <property type="term" value="F:ATP-dependent DNA damage sensor activity"/>
    <property type="evidence" value="ECO:0007669"/>
    <property type="project" value="InterPro"/>
</dbReference>
<evidence type="ECO:0000256" key="1">
    <source>
        <dbReference type="ARBA" id="ARBA00006082"/>
    </source>
</evidence>
<dbReference type="Pfam" id="PF13589">
    <property type="entry name" value="HATPase_c_3"/>
    <property type="match status" value="1"/>
</dbReference>
<dbReference type="GO" id="GO:0016887">
    <property type="term" value="F:ATP hydrolysis activity"/>
    <property type="evidence" value="ECO:0007669"/>
    <property type="project" value="InterPro"/>
</dbReference>
<dbReference type="Gene3D" id="3.30.1370.100">
    <property type="entry name" value="MutL, C-terminal domain, regulatory subdomain"/>
    <property type="match status" value="1"/>
</dbReference>
<dbReference type="InterPro" id="IPR014721">
    <property type="entry name" value="Ribsml_uS5_D2-typ_fold_subgr"/>
</dbReference>
<dbReference type="InterPro" id="IPR002099">
    <property type="entry name" value="MutL/Mlh/PMS"/>
</dbReference>
<reference evidence="9 10" key="1">
    <citation type="journal article" date="2016" name="BMC Genomics">
        <title>Combined genomic and structural analyses of a cultured magnetotactic bacterium reveals its niche adaptation to a dynamic environment.</title>
        <authorList>
            <person name="Araujo A.C."/>
            <person name="Morillo V."/>
            <person name="Cypriano J."/>
            <person name="Teixeira L.C."/>
            <person name="Leao P."/>
            <person name="Lyra S."/>
            <person name="Almeida L.G."/>
            <person name="Bazylinski D.A."/>
            <person name="Vasconcellos A.T."/>
            <person name="Abreu F."/>
            <person name="Lins U."/>
        </authorList>
    </citation>
    <scope>NUCLEOTIDE SEQUENCE [LARGE SCALE GENOMIC DNA]</scope>
    <source>
        <strain evidence="9 10">IT-1</strain>
    </source>
</reference>
<dbReference type="GO" id="GO:0005524">
    <property type="term" value="F:ATP binding"/>
    <property type="evidence" value="ECO:0007669"/>
    <property type="project" value="InterPro"/>
</dbReference>
<evidence type="ECO:0000256" key="6">
    <source>
        <dbReference type="SAM" id="MobiDB-lite"/>
    </source>
</evidence>
<evidence type="ECO:0000256" key="4">
    <source>
        <dbReference type="ARBA" id="ARBA00023204"/>
    </source>
</evidence>